<dbReference type="SUPFAM" id="SSF51735">
    <property type="entry name" value="NAD(P)-binding Rossmann-fold domains"/>
    <property type="match status" value="1"/>
</dbReference>
<dbReference type="FunFam" id="3.40.50.720:FF:000084">
    <property type="entry name" value="Short-chain dehydrogenase reductase"/>
    <property type="match status" value="1"/>
</dbReference>
<evidence type="ECO:0000259" key="2">
    <source>
        <dbReference type="SMART" id="SM00822"/>
    </source>
</evidence>
<dbReference type="InterPro" id="IPR057326">
    <property type="entry name" value="KR_dom"/>
</dbReference>
<gene>
    <name evidence="3" type="ORF">METZ01_LOCUS28865</name>
</gene>
<dbReference type="PANTHER" id="PTHR42879">
    <property type="entry name" value="3-OXOACYL-(ACYL-CARRIER-PROTEIN) REDUCTASE"/>
    <property type="match status" value="1"/>
</dbReference>
<evidence type="ECO:0000256" key="1">
    <source>
        <dbReference type="ARBA" id="ARBA00006484"/>
    </source>
</evidence>
<dbReference type="InterPro" id="IPR002347">
    <property type="entry name" value="SDR_fam"/>
</dbReference>
<dbReference type="PRINTS" id="PR00081">
    <property type="entry name" value="GDHRDH"/>
</dbReference>
<dbReference type="InterPro" id="IPR036291">
    <property type="entry name" value="NAD(P)-bd_dom_sf"/>
</dbReference>
<dbReference type="PROSITE" id="PS00061">
    <property type="entry name" value="ADH_SHORT"/>
    <property type="match status" value="1"/>
</dbReference>
<dbReference type="SMART" id="SM00822">
    <property type="entry name" value="PKS_KR"/>
    <property type="match status" value="1"/>
</dbReference>
<dbReference type="EMBL" id="UINC01001261">
    <property type="protein sequence ID" value="SUZ76011.1"/>
    <property type="molecule type" value="Genomic_DNA"/>
</dbReference>
<dbReference type="AlphaFoldDB" id="A0A381Q9L4"/>
<dbReference type="PRINTS" id="PR00080">
    <property type="entry name" value="SDRFAMILY"/>
</dbReference>
<protein>
    <recommendedName>
        <fullName evidence="2">Ketoreductase domain-containing protein</fullName>
    </recommendedName>
</protein>
<sequence>MMMLEGRVALVTGAQQGIGKAIAEAMGREGASVVVQYFDDINAANEVAALVRSHGPDAVVVQGDVGVRGDCEAALHAGRELGGVDLLVNNAGIFPRRSFLDMTDEDWNIVQNVNVVGGFRCLQLMARDLVADGRWGTAVNLSSVAFFRSSARGAHYAASKGAIIGFTRAVSTELAPHGIRVNAIAPGIVDTAQPRDGMTEQQIAAASALVPLGAMATPDEVADVAVFLSSDLSRHITGQTLQVNGGTNFS</sequence>
<proteinExistence type="inferred from homology"/>
<dbReference type="InterPro" id="IPR020904">
    <property type="entry name" value="Sc_DH/Rdtase_CS"/>
</dbReference>
<evidence type="ECO:0000313" key="3">
    <source>
        <dbReference type="EMBL" id="SUZ76011.1"/>
    </source>
</evidence>
<dbReference type="InterPro" id="IPR050259">
    <property type="entry name" value="SDR"/>
</dbReference>
<dbReference type="PANTHER" id="PTHR42879:SF2">
    <property type="entry name" value="3-OXOACYL-[ACYL-CARRIER-PROTEIN] REDUCTASE FABG"/>
    <property type="match status" value="1"/>
</dbReference>
<organism evidence="3">
    <name type="scientific">marine metagenome</name>
    <dbReference type="NCBI Taxonomy" id="408172"/>
    <lineage>
        <taxon>unclassified sequences</taxon>
        <taxon>metagenomes</taxon>
        <taxon>ecological metagenomes</taxon>
    </lineage>
</organism>
<dbReference type="GO" id="GO:0032787">
    <property type="term" value="P:monocarboxylic acid metabolic process"/>
    <property type="evidence" value="ECO:0007669"/>
    <property type="project" value="UniProtKB-ARBA"/>
</dbReference>
<feature type="domain" description="Ketoreductase" evidence="2">
    <location>
        <begin position="7"/>
        <end position="187"/>
    </location>
</feature>
<name>A0A381Q9L4_9ZZZZ</name>
<accession>A0A381Q9L4</accession>
<dbReference type="Gene3D" id="3.40.50.720">
    <property type="entry name" value="NAD(P)-binding Rossmann-like Domain"/>
    <property type="match status" value="1"/>
</dbReference>
<comment type="similarity">
    <text evidence="1">Belongs to the short-chain dehydrogenases/reductases (SDR) family.</text>
</comment>
<dbReference type="Pfam" id="PF13561">
    <property type="entry name" value="adh_short_C2"/>
    <property type="match status" value="1"/>
</dbReference>
<reference evidence="3" key="1">
    <citation type="submission" date="2018-05" db="EMBL/GenBank/DDBJ databases">
        <authorList>
            <person name="Lanie J.A."/>
            <person name="Ng W.-L."/>
            <person name="Kazmierczak K.M."/>
            <person name="Andrzejewski T.M."/>
            <person name="Davidsen T.M."/>
            <person name="Wayne K.J."/>
            <person name="Tettelin H."/>
            <person name="Glass J.I."/>
            <person name="Rusch D."/>
            <person name="Podicherti R."/>
            <person name="Tsui H.-C.T."/>
            <person name="Winkler M.E."/>
        </authorList>
    </citation>
    <scope>NUCLEOTIDE SEQUENCE</scope>
</reference>